<evidence type="ECO:0000313" key="2">
    <source>
        <dbReference type="EMBL" id="UYQ70954.1"/>
    </source>
</evidence>
<protein>
    <submittedName>
        <fullName evidence="2">Uncharacterized protein</fullName>
    </submittedName>
</protein>
<evidence type="ECO:0000313" key="3">
    <source>
        <dbReference type="Proteomes" id="UP001163882"/>
    </source>
</evidence>
<name>A0ABY6IK19_9HYPH</name>
<reference evidence="2" key="1">
    <citation type="submission" date="2022-10" db="EMBL/GenBank/DDBJ databases">
        <title>YIM 151497 complete genome.</title>
        <authorList>
            <person name="Chen X."/>
        </authorList>
    </citation>
    <scope>NUCLEOTIDE SEQUENCE</scope>
    <source>
        <strain evidence="2">YIM 151497</strain>
    </source>
</reference>
<dbReference type="Proteomes" id="UP001163882">
    <property type="component" value="Chromosome"/>
</dbReference>
<keyword evidence="1" id="KW-0472">Membrane</keyword>
<dbReference type="RefSeq" id="WP_264224618.1">
    <property type="nucleotide sequence ID" value="NZ_CP107716.1"/>
</dbReference>
<keyword evidence="3" id="KW-1185">Reference proteome</keyword>
<feature type="transmembrane region" description="Helical" evidence="1">
    <location>
        <begin position="12"/>
        <end position="30"/>
    </location>
</feature>
<accession>A0ABY6IK19</accession>
<keyword evidence="1" id="KW-1133">Transmembrane helix</keyword>
<dbReference type="EMBL" id="CP107716">
    <property type="protein sequence ID" value="UYQ70954.1"/>
    <property type="molecule type" value="Genomic_DNA"/>
</dbReference>
<sequence>MWSFIISQFGPWLLGAGGILVGIVVAYFKGQGDGKKLERTKTAEQNAKAAKVRKDVDDDVVKMGNDDLDSQFNRWVRNGKR</sequence>
<proteinExistence type="predicted"/>
<organism evidence="2 3">
    <name type="scientific">Pelagibacterium flavum</name>
    <dbReference type="NCBI Taxonomy" id="2984530"/>
    <lineage>
        <taxon>Bacteria</taxon>
        <taxon>Pseudomonadati</taxon>
        <taxon>Pseudomonadota</taxon>
        <taxon>Alphaproteobacteria</taxon>
        <taxon>Hyphomicrobiales</taxon>
        <taxon>Devosiaceae</taxon>
        <taxon>Pelagibacterium</taxon>
    </lineage>
</organism>
<evidence type="ECO:0000256" key="1">
    <source>
        <dbReference type="SAM" id="Phobius"/>
    </source>
</evidence>
<keyword evidence="1" id="KW-0812">Transmembrane</keyword>
<gene>
    <name evidence="2" type="ORF">OF122_12890</name>
</gene>